<dbReference type="Gene3D" id="3.40.190.10">
    <property type="entry name" value="Periplasmic binding protein-like II"/>
    <property type="match status" value="2"/>
</dbReference>
<sequence length="524" mass="57047">MGNTKNTIAAASLAVIALTLAGCAGKETKSAKKENEFEVATVRWADWGEAYHTGFPDEAAKSVGIEIKWKTILNSDWGDRRAVMLAGGDLPDAFVGSICFSESDIMGNAGTFIPLESYIDEHMPNLKKILGEDPNMRALATSSDGHIYGLPSKKPCRPVVANQLFINKTWLDNLGLKMPETYREFEDVLRAFKEKDANGNGNPNDEIPYGRGYADPVMFFTLPFGTNVGADGTYLMALKDGKPEWLPVSEGYKNGIRWMHECFEAGLIDAELFTQDESMRDAKLMGSTAVVGVAAGWTADATFGSNAGQYVPLPPLAGPDGKKYISSDPAHWNYSRYEFVVTSSCKNPGALLSWIDTFYTEDASIQNFYGSFGTGTRKNDDGTYSVLPPKDGQSADTYAWVNSLRDFGPKYVGDGFNARVSYEAENGDAAKLALDSSFSSYAREAYPNVSYTPEQINSLSLLYTDLGAFVSTNQAGWVTKGGIDGQWDAYVSTLKAMGLDTFLKIEEDAFATYEANSGKSGKKS</sequence>
<organism evidence="2 3">
    <name type="scientific">Treponema saccharophilum DSM 2985</name>
    <dbReference type="NCBI Taxonomy" id="907348"/>
    <lineage>
        <taxon>Bacteria</taxon>
        <taxon>Pseudomonadati</taxon>
        <taxon>Spirochaetota</taxon>
        <taxon>Spirochaetia</taxon>
        <taxon>Spirochaetales</taxon>
        <taxon>Treponemataceae</taxon>
        <taxon>Treponema</taxon>
    </lineage>
</organism>
<dbReference type="OrthoDB" id="9787283at2"/>
<comment type="caution">
    <text evidence="2">The sequence shown here is derived from an EMBL/GenBank/DDBJ whole genome shotgun (WGS) entry which is preliminary data.</text>
</comment>
<dbReference type="Proteomes" id="UP000003571">
    <property type="component" value="Unassembled WGS sequence"/>
</dbReference>
<dbReference type="SUPFAM" id="SSF53850">
    <property type="entry name" value="Periplasmic binding protein-like II"/>
    <property type="match status" value="1"/>
</dbReference>
<reference evidence="2 3" key="1">
    <citation type="submission" date="2011-09" db="EMBL/GenBank/DDBJ databases">
        <title>The draft genome of Treponema saccharophilum DSM 2985.</title>
        <authorList>
            <consortium name="US DOE Joint Genome Institute (JGI-PGF)"/>
            <person name="Lucas S."/>
            <person name="Copeland A."/>
            <person name="Lapidus A."/>
            <person name="Glavina del Rio T."/>
            <person name="Dalin E."/>
            <person name="Tice H."/>
            <person name="Bruce D."/>
            <person name="Goodwin L."/>
            <person name="Pitluck S."/>
            <person name="Peters L."/>
            <person name="Kyrpides N."/>
            <person name="Mavromatis K."/>
            <person name="Ivanova N."/>
            <person name="Markowitz V."/>
            <person name="Cheng J.-F."/>
            <person name="Hugenholtz P."/>
            <person name="Woyke T."/>
            <person name="Wu D."/>
            <person name="Gronow S."/>
            <person name="Wellnitz S."/>
            <person name="Brambilla E."/>
            <person name="Klenk H.-P."/>
            <person name="Eisen J.A."/>
        </authorList>
    </citation>
    <scope>NUCLEOTIDE SEQUENCE [LARGE SCALE GENOMIC DNA]</scope>
    <source>
        <strain evidence="2 3">DSM 2985</strain>
    </source>
</reference>
<proteinExistence type="predicted"/>
<dbReference type="eggNOG" id="COG1653">
    <property type="taxonomic scope" value="Bacteria"/>
</dbReference>
<dbReference type="STRING" id="907348.TresaDRAFT_1932"/>
<dbReference type="AlphaFoldDB" id="H7EIK1"/>
<feature type="signal peptide" evidence="1">
    <location>
        <begin position="1"/>
        <end position="21"/>
    </location>
</feature>
<gene>
    <name evidence="2" type="ORF">TresaDRAFT_1932</name>
</gene>
<dbReference type="EMBL" id="AGRW01000036">
    <property type="protein sequence ID" value="EIC02652.1"/>
    <property type="molecule type" value="Genomic_DNA"/>
</dbReference>
<dbReference type="PATRIC" id="fig|907348.3.peg.651"/>
<feature type="chain" id="PRO_5003609168" evidence="1">
    <location>
        <begin position="22"/>
        <end position="524"/>
    </location>
</feature>
<evidence type="ECO:0000313" key="3">
    <source>
        <dbReference type="Proteomes" id="UP000003571"/>
    </source>
</evidence>
<name>H7EIK1_9SPIR</name>
<dbReference type="RefSeq" id="WP_002702807.1">
    <property type="nucleotide sequence ID" value="NZ_AGRW01000036.1"/>
</dbReference>
<keyword evidence="1" id="KW-0732">Signal</keyword>
<keyword evidence="3" id="KW-1185">Reference proteome</keyword>
<evidence type="ECO:0000256" key="1">
    <source>
        <dbReference type="SAM" id="SignalP"/>
    </source>
</evidence>
<dbReference type="PROSITE" id="PS51257">
    <property type="entry name" value="PROKAR_LIPOPROTEIN"/>
    <property type="match status" value="1"/>
</dbReference>
<protein>
    <submittedName>
        <fullName evidence="2">Carbohydrate ABC transporter substrate-binding protein, CUT1 family</fullName>
    </submittedName>
</protein>
<accession>H7EIK1</accession>
<evidence type="ECO:0000313" key="2">
    <source>
        <dbReference type="EMBL" id="EIC02652.1"/>
    </source>
</evidence>